<dbReference type="AlphaFoldDB" id="A0ABD0ML86"/>
<gene>
    <name evidence="2" type="ORF">M9458_054232</name>
</gene>
<sequence length="115" mass="12900">MMQPARQNRKAHAHHRWQNVCEKANCVNTEQAKPQNNPVPPEEKATFANAPTGPDVDGGRRAGGPVHHDHDPSSARRNQRLRLEQTRSTAPSRSQVPCHSRFQAGLDRRTPRTDS</sequence>
<reference evidence="2 3" key="1">
    <citation type="submission" date="2024-05" db="EMBL/GenBank/DDBJ databases">
        <title>Genome sequencing and assembly of Indian major carp, Cirrhinus mrigala (Hamilton, 1822).</title>
        <authorList>
            <person name="Mohindra V."/>
            <person name="Chowdhury L.M."/>
            <person name="Lal K."/>
            <person name="Jena J.K."/>
        </authorList>
    </citation>
    <scope>NUCLEOTIDE SEQUENCE [LARGE SCALE GENOMIC DNA]</scope>
    <source>
        <strain evidence="2">CM1030</strain>
        <tissue evidence="2">Blood</tissue>
    </source>
</reference>
<evidence type="ECO:0000256" key="1">
    <source>
        <dbReference type="SAM" id="MobiDB-lite"/>
    </source>
</evidence>
<feature type="region of interest" description="Disordered" evidence="1">
    <location>
        <begin position="28"/>
        <end position="115"/>
    </location>
</feature>
<proteinExistence type="predicted"/>
<evidence type="ECO:0000313" key="3">
    <source>
        <dbReference type="Proteomes" id="UP001529510"/>
    </source>
</evidence>
<comment type="caution">
    <text evidence="2">The sequence shown here is derived from an EMBL/GenBank/DDBJ whole genome shotgun (WGS) entry which is preliminary data.</text>
</comment>
<accession>A0ABD0ML86</accession>
<keyword evidence="3" id="KW-1185">Reference proteome</keyword>
<feature type="compositionally biased region" description="Polar residues" evidence="1">
    <location>
        <begin position="86"/>
        <end position="97"/>
    </location>
</feature>
<evidence type="ECO:0000313" key="2">
    <source>
        <dbReference type="EMBL" id="KAL0150415.1"/>
    </source>
</evidence>
<dbReference type="EMBL" id="JAMKFB020000295">
    <property type="protein sequence ID" value="KAL0150415.1"/>
    <property type="molecule type" value="Genomic_DNA"/>
</dbReference>
<protein>
    <submittedName>
        <fullName evidence="2">Uncharacterized protein</fullName>
    </submittedName>
</protein>
<organism evidence="2 3">
    <name type="scientific">Cirrhinus mrigala</name>
    <name type="common">Mrigala</name>
    <dbReference type="NCBI Taxonomy" id="683832"/>
    <lineage>
        <taxon>Eukaryota</taxon>
        <taxon>Metazoa</taxon>
        <taxon>Chordata</taxon>
        <taxon>Craniata</taxon>
        <taxon>Vertebrata</taxon>
        <taxon>Euteleostomi</taxon>
        <taxon>Actinopterygii</taxon>
        <taxon>Neopterygii</taxon>
        <taxon>Teleostei</taxon>
        <taxon>Ostariophysi</taxon>
        <taxon>Cypriniformes</taxon>
        <taxon>Cyprinidae</taxon>
        <taxon>Labeoninae</taxon>
        <taxon>Labeonini</taxon>
        <taxon>Cirrhinus</taxon>
    </lineage>
</organism>
<name>A0ABD0ML86_CIRMR</name>
<feature type="compositionally biased region" description="Basic and acidic residues" evidence="1">
    <location>
        <begin position="106"/>
        <end position="115"/>
    </location>
</feature>
<dbReference type="Proteomes" id="UP001529510">
    <property type="component" value="Unassembled WGS sequence"/>
</dbReference>